<accession>A0A5S5CSJ7</accession>
<organism evidence="1 2">
    <name type="scientific">Blastococcus xanthinilyticus</name>
    <dbReference type="NCBI Taxonomy" id="1564164"/>
    <lineage>
        <taxon>Bacteria</taxon>
        <taxon>Bacillati</taxon>
        <taxon>Actinomycetota</taxon>
        <taxon>Actinomycetes</taxon>
        <taxon>Geodermatophilales</taxon>
        <taxon>Geodermatophilaceae</taxon>
        <taxon>Blastococcus</taxon>
    </lineage>
</organism>
<proteinExistence type="predicted"/>
<dbReference type="Proteomes" id="UP000322499">
    <property type="component" value="Unassembled WGS sequence"/>
</dbReference>
<protein>
    <submittedName>
        <fullName evidence="1">Uridine kinase</fullName>
    </submittedName>
</protein>
<sequence>MELVSRLAAAVAALTARHSRVLVGIDGPDAAGKTTLADRLAAELSGPVQRVSVDDFPRPVEERYRRGELSAEGFYLDAIDHDRLLAEVLVPFRNGADGAGPRTLVVDGIFLLRPQLRRLWHLSVHLRVPEQTVLARARQRDRSLYASLAELEQRYRARYLPGQALYRAEADPETGADVLIDNRDVSAPRILRWDAPDC</sequence>
<dbReference type="PANTHER" id="PTHR10285">
    <property type="entry name" value="URIDINE KINASE"/>
    <property type="match status" value="1"/>
</dbReference>
<dbReference type="EMBL" id="VNHW01000012">
    <property type="protein sequence ID" value="TYP84987.1"/>
    <property type="molecule type" value="Genomic_DNA"/>
</dbReference>
<dbReference type="SUPFAM" id="SSF52540">
    <property type="entry name" value="P-loop containing nucleoside triphosphate hydrolases"/>
    <property type="match status" value="1"/>
</dbReference>
<evidence type="ECO:0000313" key="1">
    <source>
        <dbReference type="EMBL" id="TYP84987.1"/>
    </source>
</evidence>
<keyword evidence="1" id="KW-0418">Kinase</keyword>
<gene>
    <name evidence="1" type="ORF">BD833_112107</name>
</gene>
<reference evidence="1 2" key="1">
    <citation type="submission" date="2019-07" db="EMBL/GenBank/DDBJ databases">
        <title>Genomic Encyclopedia of Archaeal and Bacterial Type Strains, Phase II (KMG-II): from individual species to whole genera.</title>
        <authorList>
            <person name="Goeker M."/>
        </authorList>
    </citation>
    <scope>NUCLEOTIDE SEQUENCE [LARGE SCALE GENOMIC DNA]</scope>
    <source>
        <strain evidence="1 2">DSM 46842</strain>
    </source>
</reference>
<dbReference type="InterPro" id="IPR027417">
    <property type="entry name" value="P-loop_NTPase"/>
</dbReference>
<dbReference type="AlphaFoldDB" id="A0A5S5CSJ7"/>
<dbReference type="GO" id="GO:0016301">
    <property type="term" value="F:kinase activity"/>
    <property type="evidence" value="ECO:0007669"/>
    <property type="project" value="UniProtKB-KW"/>
</dbReference>
<comment type="caution">
    <text evidence="1">The sequence shown here is derived from an EMBL/GenBank/DDBJ whole genome shotgun (WGS) entry which is preliminary data.</text>
</comment>
<keyword evidence="1" id="KW-0808">Transferase</keyword>
<evidence type="ECO:0000313" key="2">
    <source>
        <dbReference type="Proteomes" id="UP000322499"/>
    </source>
</evidence>
<keyword evidence="2" id="KW-1185">Reference proteome</keyword>
<dbReference type="RefSeq" id="WP_166534468.1">
    <property type="nucleotide sequence ID" value="NZ_VNHW01000012.1"/>
</dbReference>
<dbReference type="Gene3D" id="3.40.50.300">
    <property type="entry name" value="P-loop containing nucleotide triphosphate hydrolases"/>
    <property type="match status" value="1"/>
</dbReference>
<name>A0A5S5CSJ7_9ACTN</name>